<feature type="active site" evidence="9">
    <location>
        <position position="264"/>
    </location>
</feature>
<dbReference type="PANTHER" id="PTHR43722">
    <property type="entry name" value="PROLINE IMINOPEPTIDASE"/>
    <property type="match status" value="1"/>
</dbReference>
<evidence type="ECO:0000313" key="12">
    <source>
        <dbReference type="EMBL" id="NYJ38085.1"/>
    </source>
</evidence>
<dbReference type="GO" id="GO:0005737">
    <property type="term" value="C:cytoplasm"/>
    <property type="evidence" value="ECO:0007669"/>
    <property type="project" value="UniProtKB-SubCell"/>
</dbReference>
<keyword evidence="5 8" id="KW-0963">Cytoplasm</keyword>
<reference evidence="12 13" key="1">
    <citation type="submission" date="2020-07" db="EMBL/GenBank/DDBJ databases">
        <title>Sequencing the genomes of 1000 actinobacteria strains.</title>
        <authorList>
            <person name="Klenk H.-P."/>
        </authorList>
    </citation>
    <scope>NUCLEOTIDE SEQUENCE [LARGE SCALE GENOMIC DNA]</scope>
    <source>
        <strain evidence="12 13">DSM 44442</strain>
    </source>
</reference>
<keyword evidence="7 8" id="KW-0378">Hydrolase</keyword>
<dbReference type="AlphaFoldDB" id="A0A7Z0JE16"/>
<dbReference type="RefSeq" id="WP_179829282.1">
    <property type="nucleotide sequence ID" value="NZ_JACCFS010000001.1"/>
</dbReference>
<comment type="caution">
    <text evidence="12">The sequence shown here is derived from an EMBL/GenBank/DDBJ whole genome shotgun (WGS) entry which is preliminary data.</text>
</comment>
<dbReference type="InterPro" id="IPR005944">
    <property type="entry name" value="Pro_iminopeptidase"/>
</dbReference>
<dbReference type="InterPro" id="IPR002410">
    <property type="entry name" value="Peptidase_S33"/>
</dbReference>
<protein>
    <recommendedName>
        <fullName evidence="8 10">Proline iminopeptidase</fullName>
        <shortName evidence="8">PIP</shortName>
        <ecNumber evidence="8 10">3.4.11.5</ecNumber>
    </recommendedName>
    <alternativeName>
        <fullName evidence="8">Prolyl aminopeptidase</fullName>
    </alternativeName>
</protein>
<dbReference type="Pfam" id="PF00561">
    <property type="entry name" value="Abhydrolase_1"/>
    <property type="match status" value="1"/>
</dbReference>
<sequence>MSTPHAHGTLSTTDGHTLYWQAHGNPRGRPALVLHGGPGSGAHAGWTDFFDTTRHRVIMLDQRGSGHSTPSAADPRTDLSTNTTHHLVADIEALRHHLGIDSWLVLGGSWGTTLALAYAQTHPEPVRAMVLLALTTTTRREVLWITHDMRRVFPEQWERFRAAAGPDADPRDLSSAYARLLADPDPRVRFEAARAWCEWEDTHVSATPGFTPNRRYADPDFRMTFARLVTHYWSHAAFLPEGHLLAHTPDLAHIPATLVHGRLDISGPADIAYDLARAWPGADLVIVEGAGHSAGTITLHGATRAATDRYADLP</sequence>
<evidence type="ECO:0000259" key="11">
    <source>
        <dbReference type="Pfam" id="PF00561"/>
    </source>
</evidence>
<evidence type="ECO:0000256" key="9">
    <source>
        <dbReference type="PIRSR" id="PIRSR006431-1"/>
    </source>
</evidence>
<evidence type="ECO:0000256" key="6">
    <source>
        <dbReference type="ARBA" id="ARBA00022670"/>
    </source>
</evidence>
<evidence type="ECO:0000256" key="4">
    <source>
        <dbReference type="ARBA" id="ARBA00022438"/>
    </source>
</evidence>
<evidence type="ECO:0000256" key="3">
    <source>
        <dbReference type="ARBA" id="ARBA00010088"/>
    </source>
</evidence>
<evidence type="ECO:0000256" key="5">
    <source>
        <dbReference type="ARBA" id="ARBA00022490"/>
    </source>
</evidence>
<organism evidence="12 13">
    <name type="scientific">Nocardiopsis aegyptia</name>
    <dbReference type="NCBI Taxonomy" id="220378"/>
    <lineage>
        <taxon>Bacteria</taxon>
        <taxon>Bacillati</taxon>
        <taxon>Actinomycetota</taxon>
        <taxon>Actinomycetes</taxon>
        <taxon>Streptosporangiales</taxon>
        <taxon>Nocardiopsidaceae</taxon>
        <taxon>Nocardiopsis</taxon>
    </lineage>
</organism>
<comment type="subcellular location">
    <subcellularLocation>
        <location evidence="2 8">Cytoplasm</location>
    </subcellularLocation>
</comment>
<evidence type="ECO:0000256" key="10">
    <source>
        <dbReference type="RuleBase" id="RU003421"/>
    </source>
</evidence>
<dbReference type="PANTHER" id="PTHR43722:SF1">
    <property type="entry name" value="PROLINE IMINOPEPTIDASE"/>
    <property type="match status" value="1"/>
</dbReference>
<evidence type="ECO:0000313" key="13">
    <source>
        <dbReference type="Proteomes" id="UP000572051"/>
    </source>
</evidence>
<gene>
    <name evidence="12" type="ORF">HNR10_005966</name>
</gene>
<keyword evidence="13" id="KW-1185">Reference proteome</keyword>
<dbReference type="SUPFAM" id="SSF53474">
    <property type="entry name" value="alpha/beta-Hydrolases"/>
    <property type="match status" value="1"/>
</dbReference>
<keyword evidence="4 8" id="KW-0031">Aminopeptidase</keyword>
<dbReference type="PRINTS" id="PR00111">
    <property type="entry name" value="ABHYDROLASE"/>
</dbReference>
<evidence type="ECO:0000256" key="7">
    <source>
        <dbReference type="ARBA" id="ARBA00022801"/>
    </source>
</evidence>
<feature type="active site" description="Proton donor" evidence="9">
    <location>
        <position position="292"/>
    </location>
</feature>
<name>A0A7Z0JE16_9ACTN</name>
<feature type="domain" description="AB hydrolase-1" evidence="11">
    <location>
        <begin position="32"/>
        <end position="294"/>
    </location>
</feature>
<dbReference type="GO" id="GO:0004177">
    <property type="term" value="F:aminopeptidase activity"/>
    <property type="evidence" value="ECO:0007669"/>
    <property type="project" value="UniProtKB-UniRule"/>
</dbReference>
<dbReference type="Gene3D" id="3.40.50.1820">
    <property type="entry name" value="alpha/beta hydrolase"/>
    <property type="match status" value="1"/>
</dbReference>
<comment type="similarity">
    <text evidence="3 8 10">Belongs to the peptidase S33 family.</text>
</comment>
<comment type="catalytic activity">
    <reaction evidence="1 8 10">
        <text>Release of N-terminal proline from a peptide.</text>
        <dbReference type="EC" id="3.4.11.5"/>
    </reaction>
</comment>
<proteinExistence type="inferred from homology"/>
<keyword evidence="6 8" id="KW-0645">Protease</keyword>
<dbReference type="InterPro" id="IPR029058">
    <property type="entry name" value="AB_hydrolase_fold"/>
</dbReference>
<dbReference type="GO" id="GO:0006508">
    <property type="term" value="P:proteolysis"/>
    <property type="evidence" value="ECO:0007669"/>
    <property type="project" value="UniProtKB-KW"/>
</dbReference>
<accession>A0A7Z0JE16</accession>
<dbReference type="PIRSF" id="PIRSF006431">
    <property type="entry name" value="Pept_S33"/>
    <property type="match status" value="1"/>
</dbReference>
<feature type="active site" description="Nucleophile" evidence="9">
    <location>
        <position position="109"/>
    </location>
</feature>
<evidence type="ECO:0000256" key="1">
    <source>
        <dbReference type="ARBA" id="ARBA00001585"/>
    </source>
</evidence>
<dbReference type="EMBL" id="JACCFS010000001">
    <property type="protein sequence ID" value="NYJ38085.1"/>
    <property type="molecule type" value="Genomic_DNA"/>
</dbReference>
<dbReference type="InterPro" id="IPR000073">
    <property type="entry name" value="AB_hydrolase_1"/>
</dbReference>
<dbReference type="NCBIfam" id="TIGR01249">
    <property type="entry name" value="pro_imino_pep_1"/>
    <property type="match status" value="1"/>
</dbReference>
<evidence type="ECO:0000256" key="2">
    <source>
        <dbReference type="ARBA" id="ARBA00004496"/>
    </source>
</evidence>
<dbReference type="Proteomes" id="UP000572051">
    <property type="component" value="Unassembled WGS sequence"/>
</dbReference>
<dbReference type="PRINTS" id="PR00793">
    <property type="entry name" value="PROAMNOPTASE"/>
</dbReference>
<evidence type="ECO:0000256" key="8">
    <source>
        <dbReference type="PIRNR" id="PIRNR006431"/>
    </source>
</evidence>
<dbReference type="EC" id="3.4.11.5" evidence="8 10"/>